<evidence type="ECO:0000313" key="2">
    <source>
        <dbReference type="EMBL" id="MBB5433756.1"/>
    </source>
</evidence>
<reference evidence="2 3" key="1">
    <citation type="submission" date="2020-08" db="EMBL/GenBank/DDBJ databases">
        <title>Sequencing the genomes of 1000 actinobacteria strains.</title>
        <authorList>
            <person name="Klenk H.-P."/>
        </authorList>
    </citation>
    <scope>NUCLEOTIDE SEQUENCE [LARGE SCALE GENOMIC DNA]</scope>
    <source>
        <strain evidence="2 3">DSM 44551</strain>
    </source>
</reference>
<evidence type="ECO:0000313" key="3">
    <source>
        <dbReference type="Proteomes" id="UP000572635"/>
    </source>
</evidence>
<evidence type="ECO:0000259" key="1">
    <source>
        <dbReference type="Pfam" id="PF05076"/>
    </source>
</evidence>
<dbReference type="SUPFAM" id="SSF103359">
    <property type="entry name" value="Suppressor of Fused, N-terminal domain"/>
    <property type="match status" value="1"/>
</dbReference>
<accession>A0A7W8QNV2</accession>
<dbReference type="InterPro" id="IPR037181">
    <property type="entry name" value="SUFU_N"/>
</dbReference>
<dbReference type="Pfam" id="PF05076">
    <property type="entry name" value="SUFU"/>
    <property type="match status" value="1"/>
</dbReference>
<dbReference type="RefSeq" id="WP_221331608.1">
    <property type="nucleotide sequence ID" value="NZ_BAAAJD010000114.1"/>
</dbReference>
<keyword evidence="3" id="KW-1185">Reference proteome</keyword>
<gene>
    <name evidence="2" type="ORF">HDA36_003840</name>
</gene>
<feature type="domain" description="Suppressor of fused-like" evidence="1">
    <location>
        <begin position="13"/>
        <end position="66"/>
    </location>
</feature>
<comment type="caution">
    <text evidence="2">The sequence shown here is derived from an EMBL/GenBank/DDBJ whole genome shotgun (WGS) entry which is preliminary data.</text>
</comment>
<protein>
    <recommendedName>
        <fullName evidence="1">Suppressor of fused-like domain-containing protein</fullName>
    </recommendedName>
</protein>
<dbReference type="EMBL" id="JACHDB010000001">
    <property type="protein sequence ID" value="MBB5433756.1"/>
    <property type="molecule type" value="Genomic_DNA"/>
</dbReference>
<sequence>MFPHVPGLVFPEPFIGSCRGLDGRVRFVQVVGLTLDEYEAARGGNTAGVLRALEPRMPLHVTDIERGSLLPAS</sequence>
<dbReference type="AlphaFoldDB" id="A0A7W8QNV2"/>
<organism evidence="2 3">
    <name type="scientific">Nocardiopsis composta</name>
    <dbReference type="NCBI Taxonomy" id="157465"/>
    <lineage>
        <taxon>Bacteria</taxon>
        <taxon>Bacillati</taxon>
        <taxon>Actinomycetota</taxon>
        <taxon>Actinomycetes</taxon>
        <taxon>Streptosporangiales</taxon>
        <taxon>Nocardiopsidaceae</taxon>
        <taxon>Nocardiopsis</taxon>
    </lineage>
</organism>
<name>A0A7W8QNV2_9ACTN</name>
<proteinExistence type="predicted"/>
<dbReference type="Proteomes" id="UP000572635">
    <property type="component" value="Unassembled WGS sequence"/>
</dbReference>
<dbReference type="InterPro" id="IPR020941">
    <property type="entry name" value="SUFU-like_domain"/>
</dbReference>